<evidence type="ECO:0008006" key="4">
    <source>
        <dbReference type="Google" id="ProtNLM"/>
    </source>
</evidence>
<keyword evidence="1" id="KW-0732">Signal</keyword>
<feature type="chain" id="PRO_5016268920" description="Secreted protein (Por secretion system target)" evidence="1">
    <location>
        <begin position="20"/>
        <end position="195"/>
    </location>
</feature>
<dbReference type="EMBL" id="QLLK01000004">
    <property type="protein sequence ID" value="RAI91573.1"/>
    <property type="molecule type" value="Genomic_DNA"/>
</dbReference>
<evidence type="ECO:0000256" key="1">
    <source>
        <dbReference type="SAM" id="SignalP"/>
    </source>
</evidence>
<proteinExistence type="predicted"/>
<dbReference type="RefSeq" id="WP_111611151.1">
    <property type="nucleotide sequence ID" value="NZ_QLLK01000004.1"/>
</dbReference>
<dbReference type="Proteomes" id="UP000249610">
    <property type="component" value="Unassembled WGS sequence"/>
</dbReference>
<accession>A0A327PIW3</accession>
<keyword evidence="3" id="KW-1185">Reference proteome</keyword>
<comment type="caution">
    <text evidence="2">The sequence shown here is derived from an EMBL/GenBank/DDBJ whole genome shotgun (WGS) entry which is preliminary data.</text>
</comment>
<reference evidence="2 3" key="1">
    <citation type="submission" date="2018-06" db="EMBL/GenBank/DDBJ databases">
        <title>Genomic Encyclopedia of Archaeal and Bacterial Type Strains, Phase II (KMG-II): from individual species to whole genera.</title>
        <authorList>
            <person name="Goeker M."/>
        </authorList>
    </citation>
    <scope>NUCLEOTIDE SEQUENCE [LARGE SCALE GENOMIC DNA]</scope>
    <source>
        <strain evidence="2 3">DSM 23446</strain>
    </source>
</reference>
<feature type="signal peptide" evidence="1">
    <location>
        <begin position="1"/>
        <end position="19"/>
    </location>
</feature>
<protein>
    <recommendedName>
        <fullName evidence="4">Secreted protein (Por secretion system target)</fullName>
    </recommendedName>
</protein>
<dbReference type="OrthoDB" id="1492409at2"/>
<evidence type="ECO:0000313" key="2">
    <source>
        <dbReference type="EMBL" id="RAI91573.1"/>
    </source>
</evidence>
<name>A0A327PIW3_9BACT</name>
<evidence type="ECO:0000313" key="3">
    <source>
        <dbReference type="Proteomes" id="UP000249610"/>
    </source>
</evidence>
<gene>
    <name evidence="2" type="ORF">LV83_01762</name>
</gene>
<sequence length="195" mass="21350">MKTLLTVALASALSFSSFAANASEDLKALSAVNSNFKKINVTLNEGVGKAKISIITPDGKVLNNRSVRVKGETLMLPYNMESLPTGEYLVKIVTEDEEVTYSVETFEKLTPVEVLPLVAFGKQIDHNTVSLSVFGLNEPGVDVEVISSISGAVIYTEHVDQEEGFKKDYSFTNVNAKDIYLKVTDSKGRNKTLYF</sequence>
<dbReference type="AlphaFoldDB" id="A0A327PIW3"/>
<organism evidence="2 3">
    <name type="scientific">Algoriphagus yeomjeoni</name>
    <dbReference type="NCBI Taxonomy" id="291403"/>
    <lineage>
        <taxon>Bacteria</taxon>
        <taxon>Pseudomonadati</taxon>
        <taxon>Bacteroidota</taxon>
        <taxon>Cytophagia</taxon>
        <taxon>Cytophagales</taxon>
        <taxon>Cyclobacteriaceae</taxon>
        <taxon>Algoriphagus</taxon>
    </lineage>
</organism>